<gene>
    <name evidence="1" type="ORF">JCM19302_516</name>
</gene>
<accession>A0A090WUL8</accession>
<comment type="caution">
    <text evidence="1">The sequence shown here is derived from an EMBL/GenBank/DDBJ whole genome shotgun (WGS) entry which is preliminary data.</text>
</comment>
<name>A0A090WUL8_9FLAO</name>
<organism evidence="1 2">
    <name type="scientific">Jejuia pallidilutea</name>
    <dbReference type="NCBI Taxonomy" id="504487"/>
    <lineage>
        <taxon>Bacteria</taxon>
        <taxon>Pseudomonadati</taxon>
        <taxon>Bacteroidota</taxon>
        <taxon>Flavobacteriia</taxon>
        <taxon>Flavobacteriales</taxon>
        <taxon>Flavobacteriaceae</taxon>
        <taxon>Jejuia</taxon>
    </lineage>
</organism>
<dbReference type="AlphaFoldDB" id="A0A090WUL8"/>
<evidence type="ECO:0000313" key="2">
    <source>
        <dbReference type="Proteomes" id="UP000029646"/>
    </source>
</evidence>
<reference evidence="1 2" key="1">
    <citation type="journal article" date="2014" name="Genome Announc.">
        <title>Draft Genome Sequence of Marine Flavobacterium Jejuia pallidilutea Strain 11shimoA1 and Pigmentation Mutants.</title>
        <authorList>
            <person name="Takatani N."/>
            <person name="Nakanishi M."/>
            <person name="Meirelles P."/>
            <person name="Mino S."/>
            <person name="Suda W."/>
            <person name="Oshima K."/>
            <person name="Hattori M."/>
            <person name="Ohkuma M."/>
            <person name="Hosokawa M."/>
            <person name="Miyashita K."/>
            <person name="Thompson F.L."/>
            <person name="Niwa A."/>
            <person name="Sawabe T."/>
            <person name="Sawabe T."/>
        </authorList>
    </citation>
    <scope>NUCLEOTIDE SEQUENCE [LARGE SCALE GENOMIC DNA]</scope>
    <source>
        <strain evidence="2">JCM19302</strain>
    </source>
</reference>
<protein>
    <submittedName>
        <fullName evidence="1">Uncharacterized protein</fullName>
    </submittedName>
</protein>
<dbReference type="Proteomes" id="UP000029646">
    <property type="component" value="Unassembled WGS sequence"/>
</dbReference>
<evidence type="ECO:0000313" key="1">
    <source>
        <dbReference type="EMBL" id="GAL71087.1"/>
    </source>
</evidence>
<sequence>MAQKINSMETKEKLVSQVIGSEKAKTVVLFGGSPVRRDEIIRLISEGVDLTVYGTLNEEEGMEKLKELDNKVDIVLIGGRYTPSQRKRISRWVTENLPKAKLSRPGFDYPYSNDEIRKDIVGKL</sequence>
<dbReference type="EMBL" id="BBNS01000010">
    <property type="protein sequence ID" value="GAL71087.1"/>
    <property type="molecule type" value="Genomic_DNA"/>
</dbReference>
<proteinExistence type="predicted"/>